<organism evidence="3 4">
    <name type="scientific">Kouleothrix aurantiaca</name>
    <dbReference type="NCBI Taxonomy" id="186479"/>
    <lineage>
        <taxon>Bacteria</taxon>
        <taxon>Bacillati</taxon>
        <taxon>Chloroflexota</taxon>
        <taxon>Chloroflexia</taxon>
        <taxon>Chloroflexales</taxon>
        <taxon>Roseiflexineae</taxon>
        <taxon>Roseiflexaceae</taxon>
        <taxon>Kouleothrix</taxon>
    </lineage>
</organism>
<feature type="domain" description="SbsA Ig-like" evidence="2">
    <location>
        <begin position="37"/>
        <end position="109"/>
    </location>
</feature>
<dbReference type="Proteomes" id="UP000050509">
    <property type="component" value="Unassembled WGS sequence"/>
</dbReference>
<evidence type="ECO:0000313" key="3">
    <source>
        <dbReference type="EMBL" id="KPV52516.1"/>
    </source>
</evidence>
<feature type="non-terminal residue" evidence="3">
    <location>
        <position position="109"/>
    </location>
</feature>
<keyword evidence="1" id="KW-0732">Signal</keyword>
<protein>
    <recommendedName>
        <fullName evidence="2">SbsA Ig-like domain-containing protein</fullName>
    </recommendedName>
</protein>
<gene>
    <name evidence="3" type="ORF">SE17_15020</name>
</gene>
<accession>A0A0P9DA68</accession>
<evidence type="ECO:0000313" key="4">
    <source>
        <dbReference type="Proteomes" id="UP000050509"/>
    </source>
</evidence>
<name>A0A0P9DA68_9CHLR</name>
<dbReference type="AlphaFoldDB" id="A0A0P9DA68"/>
<dbReference type="Gene3D" id="2.60.40.3710">
    <property type="match status" value="1"/>
</dbReference>
<proteinExistence type="predicted"/>
<keyword evidence="4" id="KW-1185">Reference proteome</keyword>
<dbReference type="InterPro" id="IPR032812">
    <property type="entry name" value="SbsA_Ig"/>
</dbReference>
<evidence type="ECO:0000259" key="2">
    <source>
        <dbReference type="Pfam" id="PF13205"/>
    </source>
</evidence>
<dbReference type="EMBL" id="LJCR01000517">
    <property type="protein sequence ID" value="KPV52516.1"/>
    <property type="molecule type" value="Genomic_DNA"/>
</dbReference>
<reference evidence="3 4" key="1">
    <citation type="submission" date="2015-09" db="EMBL/GenBank/DDBJ databases">
        <title>Draft genome sequence of Kouleothrix aurantiaca JCM 19913.</title>
        <authorList>
            <person name="Hemp J."/>
        </authorList>
    </citation>
    <scope>NUCLEOTIDE SEQUENCE [LARGE SCALE GENOMIC DNA]</scope>
    <source>
        <strain evidence="3 4">COM-B</strain>
    </source>
</reference>
<dbReference type="Pfam" id="PF13205">
    <property type="entry name" value="Big_5"/>
    <property type="match status" value="1"/>
</dbReference>
<sequence>MRILRWAGRIWTGLLVVTVALAGVLLALRAVMPIFAAPPALRAAMPAEGAADVSTRAPIQLQFDQSMNARSVEAALSISPPLAWKSVWDASRTTLTISPTELLRPATDY</sequence>
<evidence type="ECO:0000256" key="1">
    <source>
        <dbReference type="ARBA" id="ARBA00022729"/>
    </source>
</evidence>
<comment type="caution">
    <text evidence="3">The sequence shown here is derived from an EMBL/GenBank/DDBJ whole genome shotgun (WGS) entry which is preliminary data.</text>
</comment>